<organism evidence="6 7">
    <name type="scientific">Cordylochernes scorpioides</name>
    <dbReference type="NCBI Taxonomy" id="51811"/>
    <lineage>
        <taxon>Eukaryota</taxon>
        <taxon>Metazoa</taxon>
        <taxon>Ecdysozoa</taxon>
        <taxon>Arthropoda</taxon>
        <taxon>Chelicerata</taxon>
        <taxon>Arachnida</taxon>
        <taxon>Pseudoscorpiones</taxon>
        <taxon>Cheliferoidea</taxon>
        <taxon>Chernetidae</taxon>
        <taxon>Cordylochernes</taxon>
    </lineage>
</organism>
<proteinExistence type="predicted"/>
<dbReference type="InterPro" id="IPR002035">
    <property type="entry name" value="VWF_A"/>
</dbReference>
<sequence>MDRKKVCKKSSAKKKMMSIEFKREILEKHEQGVRDVDLSRQYGRSTSMICSVLKRKESIKSVTPAKGLTIISKLRTSLHENMEKLLMVWVTEKQLQGDTLTQTIICEKARAIYGDLLKQTPQTSIDEASEESFKASRGWFENFKKRSGIHSVVTHGEAASSDMKAAEDYIKTFSDLIKAQGYISQQVFNCDETGLFWKKMPNRTYITAEEKMIPGHKPMKDRLTLALCANASGDCKIKPLLVYHSENPRAFKSHKILKEKLQVMWRSNPKAWVTRKFFVEWVNLVFGPTVKKYLQGNNLPVQALLFLDNAPAHPPNFEDDILEELKFIKVLYLPPNTTLILQPMDQQTWLGVTTKTLTSAWKKLWPEAVAERIYEELEPGVSVEEEIVSLGKSMGLEVEERDVNELIEEHTQELTTEEIQELQSQQHTEVMQVIGFEESVEEVISTSEIKEILGMWERVSQFVEKNTQKRLQQGKSIEMLHRATTRFIADRVPDGAKLGMVKFSTDASVVSPLTKVDNTTRVRLLSQIPNSVNGWTAIGKALNTGLKVLGPQSQGGMIVLVTDDKENRGPSIVDVTPSIQKAGVTVNAVAFGDRASIKLEQLIKATDGVGFHFDRTEKTLAKIDMAFLSSMTSQYDVKEQPVTVKDCARAANSLVLDSILHHLHGYLPPETPSSWLQARLVRFVWGTSRVSWIPRRILARPVSECGVGLLDIASQLRLDGLKGVQGSLCGAANRYSWLICSRALVRGEDHRPAEIGDPPIIGLTSQRARRVLDSARVQEHPVAELAARWISTVDVRHSIPLADLRRNCFSRHDADVALRLALHALPHPDHPASRPVRSLLREVFASCEVSLDLQAWLFGVGLHPKAVKFTSVAKATIFKYYLGLEVLNERASVNPRSPTLRSFSIDSQLGARTTVIFISPTINQVQVRLMSPLGRRYEAGSPEYLFDQANQQIKIIFLKAESGRWFAEIRASKFSDVSWVVTSEPKNPKNQPVRIKSWIGDLELTFPTVARVYAQVSRDYEPVLGARIVATIDRPMGSLVDIVLLDNGVGADGTRDDGIYTAYFTQFNGNGRYSVVARAVNSGQAGVRIKRRFQQSRSPPLPKPSHPFEKESTTRFPLEDFTCREDELPEEDPRNLLEDFERSAFTGAFRVQAFPKDGMVKDVFPPFPVTDLRVTKIDGDEVSLRWTSPVSSIEVRFGENFKTLLKNFTSSKMVVEKDLVNGTLDPPPPGHYHEISIKVPISLEEPKTVFFAVVGVDKSGKRAESFSIFPANLGKLCRDPYNFTLVWKIWVAIILLVAVISIVFVIIYSRRRRQKDKTSSVASSNS</sequence>
<keyword evidence="7" id="KW-1185">Reference proteome</keyword>
<dbReference type="PROSITE" id="PS50234">
    <property type="entry name" value="VWFA"/>
    <property type="match status" value="1"/>
</dbReference>
<dbReference type="InterPro" id="IPR006600">
    <property type="entry name" value="HTH_CenpB_DNA-bd_dom"/>
</dbReference>
<dbReference type="NCBIfam" id="NF041940">
    <property type="entry name" value="choice_anch_X"/>
    <property type="match status" value="1"/>
</dbReference>
<dbReference type="InterPro" id="IPR009057">
    <property type="entry name" value="Homeodomain-like_sf"/>
</dbReference>
<evidence type="ECO:0000313" key="6">
    <source>
        <dbReference type="EMBL" id="UYV76170.1"/>
    </source>
</evidence>
<dbReference type="InterPro" id="IPR004875">
    <property type="entry name" value="DDE_SF_endonuclease_dom"/>
</dbReference>
<evidence type="ECO:0000259" key="5">
    <source>
        <dbReference type="PROSITE" id="PS51253"/>
    </source>
</evidence>
<evidence type="ECO:0000259" key="4">
    <source>
        <dbReference type="PROSITE" id="PS50234"/>
    </source>
</evidence>
<comment type="subcellular location">
    <subcellularLocation>
        <location evidence="1">Nucleus</location>
    </subcellularLocation>
</comment>
<dbReference type="SUPFAM" id="SSF46689">
    <property type="entry name" value="Homeodomain-like"/>
    <property type="match status" value="2"/>
</dbReference>
<dbReference type="InterPro" id="IPR036465">
    <property type="entry name" value="vWFA_dom_sf"/>
</dbReference>
<keyword evidence="2" id="KW-0238">DNA-binding</keyword>
<dbReference type="SMART" id="SM00327">
    <property type="entry name" value="VWA"/>
    <property type="match status" value="1"/>
</dbReference>
<evidence type="ECO:0008006" key="8">
    <source>
        <dbReference type="Google" id="ProtNLM"/>
    </source>
</evidence>
<keyword evidence="3" id="KW-0812">Transmembrane</keyword>
<evidence type="ECO:0000256" key="3">
    <source>
        <dbReference type="SAM" id="Phobius"/>
    </source>
</evidence>
<accession>A0ABY6L9L3</accession>
<feature type="transmembrane region" description="Helical" evidence="3">
    <location>
        <begin position="1285"/>
        <end position="1308"/>
    </location>
</feature>
<dbReference type="Proteomes" id="UP001235939">
    <property type="component" value="Chromosome 13"/>
</dbReference>
<dbReference type="Pfam" id="PF00092">
    <property type="entry name" value="VWA"/>
    <property type="match status" value="1"/>
</dbReference>
<feature type="domain" description="HTH CENPB-type" evidence="5">
    <location>
        <begin position="70"/>
        <end position="153"/>
    </location>
</feature>
<reference evidence="6 7" key="1">
    <citation type="submission" date="2022-01" db="EMBL/GenBank/DDBJ databases">
        <title>A chromosomal length assembly of Cordylochernes scorpioides.</title>
        <authorList>
            <person name="Zeh D."/>
            <person name="Zeh J."/>
        </authorList>
    </citation>
    <scope>NUCLEOTIDE SEQUENCE [LARGE SCALE GENOMIC DNA]</scope>
    <source>
        <strain evidence="6">IN4F17</strain>
        <tissue evidence="6">Whole Body</tissue>
    </source>
</reference>
<dbReference type="Gene3D" id="3.40.50.410">
    <property type="entry name" value="von Willebrand factor, type A domain"/>
    <property type="match status" value="1"/>
</dbReference>
<dbReference type="Pfam" id="PF03221">
    <property type="entry name" value="HTH_Tnp_Tc5"/>
    <property type="match status" value="1"/>
</dbReference>
<evidence type="ECO:0000256" key="1">
    <source>
        <dbReference type="ARBA" id="ARBA00004123"/>
    </source>
</evidence>
<protein>
    <recommendedName>
        <fullName evidence="8">Tigger transposable element-derived protein 1</fullName>
    </recommendedName>
</protein>
<dbReference type="InterPro" id="IPR050863">
    <property type="entry name" value="CenT-Element_Derived"/>
</dbReference>
<keyword evidence="3" id="KW-1133">Transmembrane helix</keyword>
<evidence type="ECO:0000313" key="7">
    <source>
        <dbReference type="Proteomes" id="UP001235939"/>
    </source>
</evidence>
<dbReference type="PROSITE" id="PS51253">
    <property type="entry name" value="HTH_CENPB"/>
    <property type="match status" value="1"/>
</dbReference>
<dbReference type="SUPFAM" id="SSF53300">
    <property type="entry name" value="vWA-like"/>
    <property type="match status" value="1"/>
</dbReference>
<gene>
    <name evidence="6" type="ORF">LAZ67_13002933</name>
</gene>
<feature type="domain" description="VWFA" evidence="4">
    <location>
        <begin position="429"/>
        <end position="635"/>
    </location>
</feature>
<dbReference type="Pfam" id="PF03184">
    <property type="entry name" value="DDE_1"/>
    <property type="match status" value="1"/>
</dbReference>
<keyword evidence="3" id="KW-0472">Membrane</keyword>
<evidence type="ECO:0000256" key="2">
    <source>
        <dbReference type="ARBA" id="ARBA00023125"/>
    </source>
</evidence>
<name>A0ABY6L9L3_9ARAC</name>
<dbReference type="Gene3D" id="1.10.10.60">
    <property type="entry name" value="Homeodomain-like"/>
    <property type="match status" value="2"/>
</dbReference>
<dbReference type="PANTHER" id="PTHR19303:SF27">
    <property type="entry name" value="HTH CENPB-TYPE DOMAIN-CONTAINING PROTEIN"/>
    <property type="match status" value="1"/>
</dbReference>
<dbReference type="SMART" id="SM00674">
    <property type="entry name" value="CENPB"/>
    <property type="match status" value="1"/>
</dbReference>
<dbReference type="PANTHER" id="PTHR19303">
    <property type="entry name" value="TRANSPOSON"/>
    <property type="match status" value="1"/>
</dbReference>
<dbReference type="EMBL" id="CP092875">
    <property type="protein sequence ID" value="UYV76170.1"/>
    <property type="molecule type" value="Genomic_DNA"/>
</dbReference>
<dbReference type="CDD" id="cd00198">
    <property type="entry name" value="vWFA"/>
    <property type="match status" value="1"/>
</dbReference>